<accession>A0AAV9PBJ4</accession>
<comment type="caution">
    <text evidence="2">The sequence shown here is derived from an EMBL/GenBank/DDBJ whole genome shotgun (WGS) entry which is preliminary data.</text>
</comment>
<organism evidence="2 3">
    <name type="scientific">Saxophila tyrrhenica</name>
    <dbReference type="NCBI Taxonomy" id="1690608"/>
    <lineage>
        <taxon>Eukaryota</taxon>
        <taxon>Fungi</taxon>
        <taxon>Dikarya</taxon>
        <taxon>Ascomycota</taxon>
        <taxon>Pezizomycotina</taxon>
        <taxon>Dothideomycetes</taxon>
        <taxon>Dothideomycetidae</taxon>
        <taxon>Mycosphaerellales</taxon>
        <taxon>Extremaceae</taxon>
        <taxon>Saxophila</taxon>
    </lineage>
</organism>
<evidence type="ECO:0000256" key="1">
    <source>
        <dbReference type="SAM" id="MobiDB-lite"/>
    </source>
</evidence>
<keyword evidence="3" id="KW-1185">Reference proteome</keyword>
<dbReference type="RefSeq" id="XP_064658793.1">
    <property type="nucleotide sequence ID" value="XM_064802668.1"/>
</dbReference>
<dbReference type="AlphaFoldDB" id="A0AAV9PBJ4"/>
<dbReference type="EMBL" id="JAVRRT010000008">
    <property type="protein sequence ID" value="KAK5169447.1"/>
    <property type="molecule type" value="Genomic_DNA"/>
</dbReference>
<feature type="compositionally biased region" description="Acidic residues" evidence="1">
    <location>
        <begin position="223"/>
        <end position="244"/>
    </location>
</feature>
<evidence type="ECO:0000313" key="2">
    <source>
        <dbReference type="EMBL" id="KAK5169447.1"/>
    </source>
</evidence>
<gene>
    <name evidence="2" type="ORF">LTR77_005423</name>
</gene>
<feature type="region of interest" description="Disordered" evidence="1">
    <location>
        <begin position="191"/>
        <end position="283"/>
    </location>
</feature>
<dbReference type="Proteomes" id="UP001337655">
    <property type="component" value="Unassembled WGS sequence"/>
</dbReference>
<feature type="compositionally biased region" description="Acidic residues" evidence="1">
    <location>
        <begin position="252"/>
        <end position="283"/>
    </location>
</feature>
<evidence type="ECO:0000313" key="3">
    <source>
        <dbReference type="Proteomes" id="UP001337655"/>
    </source>
</evidence>
<protein>
    <recommendedName>
        <fullName evidence="4">F-box domain-containing protein</fullName>
    </recommendedName>
</protein>
<name>A0AAV9PBJ4_9PEZI</name>
<sequence>MTACHKVFDIAELAEAIFLELPIRDQLCGVQQTCQQWKAIIDNSVQLQEALFFKPVAGPPIVFQKYRGAGEWYSEWLKPNPKCLNVAGATWRKSLVTQPPIANLYVYVSSSIILEHPDNYAIQASRDCWNATGLTLGDVLDFEPQSERQLANTHMFKRYVNASQLRGFKGSKSAKTPKRIRLGWKYHAVVDSADDDTDEEDDTDEGEDPDEDCYEVESGSEATEGDENEVASESEATEEEEDEVDSKGETTKEDEEEGAEVEIGEETGDESQDDGNDDANDDS</sequence>
<reference evidence="2 3" key="1">
    <citation type="submission" date="2023-08" db="EMBL/GenBank/DDBJ databases">
        <title>Black Yeasts Isolated from many extreme environments.</title>
        <authorList>
            <person name="Coleine C."/>
            <person name="Stajich J.E."/>
            <person name="Selbmann L."/>
        </authorList>
    </citation>
    <scope>NUCLEOTIDE SEQUENCE [LARGE SCALE GENOMIC DNA]</scope>
    <source>
        <strain evidence="2 3">CCFEE 5935</strain>
    </source>
</reference>
<evidence type="ECO:0008006" key="4">
    <source>
        <dbReference type="Google" id="ProtNLM"/>
    </source>
</evidence>
<feature type="compositionally biased region" description="Acidic residues" evidence="1">
    <location>
        <begin position="192"/>
        <end position="215"/>
    </location>
</feature>
<proteinExistence type="predicted"/>
<dbReference type="GeneID" id="89926764"/>